<dbReference type="PANTHER" id="PTHR23427">
    <property type="entry name" value="SURFEIT LOCUS PROTEIN"/>
    <property type="match status" value="1"/>
</dbReference>
<keyword evidence="2" id="KW-0812">Transmembrane</keyword>
<keyword evidence="5" id="KW-0496">Mitochondrion</keyword>
<dbReference type="InterPro" id="IPR002994">
    <property type="entry name" value="Surf1/Shy1"/>
</dbReference>
<dbReference type="PANTHER" id="PTHR23427:SF2">
    <property type="entry name" value="SURFEIT LOCUS PROTEIN 1"/>
    <property type="match status" value="1"/>
</dbReference>
<evidence type="ECO:0000256" key="5">
    <source>
        <dbReference type="RuleBase" id="RU363076"/>
    </source>
</evidence>
<evidence type="ECO:0000256" key="3">
    <source>
        <dbReference type="ARBA" id="ARBA00022989"/>
    </source>
</evidence>
<protein>
    <recommendedName>
        <fullName evidence="5">SURF1-like protein</fullName>
    </recommendedName>
</protein>
<keyword evidence="3" id="KW-1133">Transmembrane helix</keyword>
<dbReference type="AlphaFoldDB" id="A0A8J8NA20"/>
<keyword evidence="7" id="KW-1185">Reference proteome</keyword>
<name>A0A8J8NA20_HALGN</name>
<dbReference type="OrthoDB" id="306659at2759"/>
<reference evidence="6" key="1">
    <citation type="submission" date="2019-06" db="EMBL/GenBank/DDBJ databases">
        <authorList>
            <person name="Zheng W."/>
        </authorList>
    </citation>
    <scope>NUCLEOTIDE SEQUENCE</scope>
    <source>
        <strain evidence="6">QDHG01</strain>
    </source>
</reference>
<comment type="function">
    <text evidence="5">Probably involved in the biogenesis of the COX complex.</text>
</comment>
<evidence type="ECO:0000313" key="6">
    <source>
        <dbReference type="EMBL" id="TNV70859.1"/>
    </source>
</evidence>
<sequence length="293" mass="34200">MLSRTIIKRMSSEDRGLIKEGAIFGSFIFGLVSYLNYREWVKKDFLRSEGHYRMNSRITNNTPWKQLYYTWWRMPDEEFNVYHRFKPYFILGQLDTSKEILIPATRFDEHGNKFQGYNVINPVYTYEGGRLSLKAAFAKEDPISVERAAIIVNRGWIPEELKDKRSRPEPNTRKLVKLRGVWRKGKNLHDYKVPNNPDNNEWHNLALEDIGIYWDLPNFDEVKHYYFQVVDFNQAPGVETGDGNAQAPFPLPASTDTIIDDHYGWKVNQDTNKLLYRLSGVLTAASFGMAFLA</sequence>
<gene>
    <name evidence="6" type="ORF">FGO68_gene9816</name>
</gene>
<accession>A0A8J8NA20</accession>
<dbReference type="Proteomes" id="UP000785679">
    <property type="component" value="Unassembled WGS sequence"/>
</dbReference>
<dbReference type="GO" id="GO:0033617">
    <property type="term" value="P:mitochondrial respiratory chain complex IV assembly"/>
    <property type="evidence" value="ECO:0007669"/>
    <property type="project" value="TreeGrafter"/>
</dbReference>
<proteinExistence type="inferred from homology"/>
<evidence type="ECO:0000313" key="7">
    <source>
        <dbReference type="Proteomes" id="UP000785679"/>
    </source>
</evidence>
<comment type="subcellular location">
    <subcellularLocation>
        <location evidence="1">Membrane</location>
    </subcellularLocation>
    <subcellularLocation>
        <location evidence="5">Mitochondrion inner membrane</location>
        <topology evidence="5">Multi-pass membrane protein</topology>
    </subcellularLocation>
</comment>
<dbReference type="InterPro" id="IPR045214">
    <property type="entry name" value="Surf1/Surf4"/>
</dbReference>
<dbReference type="EMBL" id="RRYP01032081">
    <property type="protein sequence ID" value="TNV70859.1"/>
    <property type="molecule type" value="Genomic_DNA"/>
</dbReference>
<evidence type="ECO:0000256" key="1">
    <source>
        <dbReference type="ARBA" id="ARBA00004370"/>
    </source>
</evidence>
<keyword evidence="5" id="KW-0999">Mitochondrion inner membrane</keyword>
<evidence type="ECO:0000256" key="2">
    <source>
        <dbReference type="ARBA" id="ARBA00022692"/>
    </source>
</evidence>
<dbReference type="GO" id="GO:0005743">
    <property type="term" value="C:mitochondrial inner membrane"/>
    <property type="evidence" value="ECO:0007669"/>
    <property type="project" value="UniProtKB-SubCell"/>
</dbReference>
<dbReference type="Pfam" id="PF02104">
    <property type="entry name" value="SURF1"/>
    <property type="match status" value="1"/>
</dbReference>
<organism evidence="6 7">
    <name type="scientific">Halteria grandinella</name>
    <dbReference type="NCBI Taxonomy" id="5974"/>
    <lineage>
        <taxon>Eukaryota</taxon>
        <taxon>Sar</taxon>
        <taxon>Alveolata</taxon>
        <taxon>Ciliophora</taxon>
        <taxon>Intramacronucleata</taxon>
        <taxon>Spirotrichea</taxon>
        <taxon>Stichotrichia</taxon>
        <taxon>Sporadotrichida</taxon>
        <taxon>Halteriidae</taxon>
        <taxon>Halteria</taxon>
    </lineage>
</organism>
<comment type="similarity">
    <text evidence="5">Belongs to the SURF1 family.</text>
</comment>
<evidence type="ECO:0000256" key="4">
    <source>
        <dbReference type="ARBA" id="ARBA00023136"/>
    </source>
</evidence>
<comment type="caution">
    <text evidence="6">The sequence shown here is derived from an EMBL/GenBank/DDBJ whole genome shotgun (WGS) entry which is preliminary data.</text>
</comment>
<keyword evidence="4" id="KW-0472">Membrane</keyword>